<accession>A0ABQ0ACJ1</accession>
<feature type="transmembrane region" description="Helical" evidence="1">
    <location>
        <begin position="54"/>
        <end position="74"/>
    </location>
</feature>
<keyword evidence="1" id="KW-0472">Membrane</keyword>
<dbReference type="Pfam" id="PF11086">
    <property type="entry name" value="DUF2878"/>
    <property type="match status" value="1"/>
</dbReference>
<evidence type="ECO:0000313" key="2">
    <source>
        <dbReference type="EMBL" id="GAA6169283.1"/>
    </source>
</evidence>
<feature type="transmembrane region" description="Helical" evidence="1">
    <location>
        <begin position="111"/>
        <end position="133"/>
    </location>
</feature>
<feature type="transmembrane region" description="Helical" evidence="1">
    <location>
        <begin position="80"/>
        <end position="99"/>
    </location>
</feature>
<dbReference type="Proteomes" id="UP001465153">
    <property type="component" value="Unassembled WGS sequence"/>
</dbReference>
<keyword evidence="1" id="KW-1133">Transmembrane helix</keyword>
<comment type="caution">
    <text evidence="2">The sequence shown here is derived from an EMBL/GenBank/DDBJ whole genome shotgun (WGS) entry which is preliminary data.</text>
</comment>
<name>A0ABQ0ACJ1_9GAMM</name>
<dbReference type="RefSeq" id="WP_353303836.1">
    <property type="nucleotide sequence ID" value="NZ_BAABWN010000010.1"/>
</dbReference>
<proteinExistence type="predicted"/>
<gene>
    <name evidence="2" type="ORF">NBRC116591_30940</name>
</gene>
<feature type="transmembrane region" description="Helical" evidence="1">
    <location>
        <begin position="139"/>
        <end position="159"/>
    </location>
</feature>
<evidence type="ECO:0000313" key="3">
    <source>
        <dbReference type="Proteomes" id="UP001465153"/>
    </source>
</evidence>
<protein>
    <submittedName>
        <fullName evidence="2">DUF2878 domain-containing protein</fullName>
    </submittedName>
</protein>
<evidence type="ECO:0000256" key="1">
    <source>
        <dbReference type="SAM" id="Phobius"/>
    </source>
</evidence>
<sequence length="174" mass="19440">MVKYSAIYTFANFALFQIAWALAVFLQDKAVFGLILIAYLSWRISPTKWNDLKIITACSLTGILVDNVLFWLGIFEFPSVYIIPVWLILLWVNFTLTLNHSLRWLVNIPKIGAAGLGAVFGTLSYCAGFHFGAVVFPHSLVFTIAILLPLWALLMLGFLEVVKRVNASILNATT</sequence>
<keyword evidence="1" id="KW-0812">Transmembrane</keyword>
<dbReference type="InterPro" id="IPR021306">
    <property type="entry name" value="DUF2878"/>
</dbReference>
<reference evidence="2 3" key="1">
    <citation type="submission" date="2024-04" db="EMBL/GenBank/DDBJ databases">
        <title>Draft genome sequence of Sessilibacter corallicola NBRC 116591.</title>
        <authorList>
            <person name="Miyakawa T."/>
            <person name="Kusuya Y."/>
            <person name="Miura T."/>
        </authorList>
    </citation>
    <scope>NUCLEOTIDE SEQUENCE [LARGE SCALE GENOMIC DNA]</scope>
    <source>
        <strain evidence="2 3">KU-00831-HH</strain>
    </source>
</reference>
<dbReference type="EMBL" id="BAABWN010000010">
    <property type="protein sequence ID" value="GAA6169283.1"/>
    <property type="molecule type" value="Genomic_DNA"/>
</dbReference>
<keyword evidence="3" id="KW-1185">Reference proteome</keyword>
<feature type="transmembrane region" description="Helical" evidence="1">
    <location>
        <begin position="18"/>
        <end position="42"/>
    </location>
</feature>
<organism evidence="2 3">
    <name type="scientific">Sessilibacter corallicola</name>
    <dbReference type="NCBI Taxonomy" id="2904075"/>
    <lineage>
        <taxon>Bacteria</taxon>
        <taxon>Pseudomonadati</taxon>
        <taxon>Pseudomonadota</taxon>
        <taxon>Gammaproteobacteria</taxon>
        <taxon>Cellvibrionales</taxon>
        <taxon>Cellvibrionaceae</taxon>
        <taxon>Sessilibacter</taxon>
    </lineage>
</organism>